<evidence type="ECO:0000313" key="4">
    <source>
        <dbReference type="Proteomes" id="UP000807159"/>
    </source>
</evidence>
<feature type="domain" description="HTH OST-type" evidence="2">
    <location>
        <begin position="396"/>
        <end position="470"/>
    </location>
</feature>
<evidence type="ECO:0000313" key="3">
    <source>
        <dbReference type="EMBL" id="KAH8481152.1"/>
    </source>
</evidence>
<comment type="caution">
    <text evidence="3">The sequence shown here is derived from an EMBL/GenBank/DDBJ whole genome shotgun (WGS) entry which is preliminary data.</text>
</comment>
<feature type="compositionally biased region" description="Polar residues" evidence="1">
    <location>
        <begin position="372"/>
        <end position="383"/>
    </location>
</feature>
<evidence type="ECO:0000259" key="2">
    <source>
        <dbReference type="PROSITE" id="PS51644"/>
    </source>
</evidence>
<feature type="compositionally biased region" description="Basic and acidic residues" evidence="1">
    <location>
        <begin position="384"/>
        <end position="394"/>
    </location>
</feature>
<feature type="region of interest" description="Disordered" evidence="1">
    <location>
        <begin position="525"/>
        <end position="570"/>
    </location>
</feature>
<dbReference type="AlphaFoldDB" id="A0A8T2WL87"/>
<gene>
    <name evidence="3" type="ORF">H0E87_031192</name>
</gene>
<dbReference type="InterPro" id="IPR025605">
    <property type="entry name" value="OST-HTH/LOTUS_dom"/>
</dbReference>
<evidence type="ECO:0000256" key="1">
    <source>
        <dbReference type="SAM" id="MobiDB-lite"/>
    </source>
</evidence>
<keyword evidence="4" id="KW-1185">Reference proteome</keyword>
<dbReference type="EMBL" id="JACEGQ020000019">
    <property type="protein sequence ID" value="KAH8481152.1"/>
    <property type="molecule type" value="Genomic_DNA"/>
</dbReference>
<dbReference type="Pfam" id="PF12872">
    <property type="entry name" value="OST-HTH"/>
    <property type="match status" value="1"/>
</dbReference>
<reference evidence="3" key="1">
    <citation type="journal article" date="2021" name="J. Hered.">
        <title>Genome Assembly of Salicaceae Populus deltoides (Eastern Cottonwood) I-69 Based on Nanopore Sequencing and Hi-C Technologies.</title>
        <authorList>
            <person name="Bai S."/>
            <person name="Wu H."/>
            <person name="Zhang J."/>
            <person name="Pan Z."/>
            <person name="Zhao W."/>
            <person name="Li Z."/>
            <person name="Tong C."/>
        </authorList>
    </citation>
    <scope>NUCLEOTIDE SEQUENCE</scope>
    <source>
        <tissue evidence="3">Leaf</tissue>
    </source>
</reference>
<feature type="compositionally biased region" description="Low complexity" evidence="1">
    <location>
        <begin position="50"/>
        <end position="61"/>
    </location>
</feature>
<proteinExistence type="predicted"/>
<accession>A0A8T2WL87</accession>
<name>A0A8T2WL87_POPDE</name>
<dbReference type="CDD" id="cd08824">
    <property type="entry name" value="LOTUS"/>
    <property type="match status" value="1"/>
</dbReference>
<dbReference type="InterPro" id="IPR041966">
    <property type="entry name" value="LOTUS-like"/>
</dbReference>
<organism evidence="3 4">
    <name type="scientific">Populus deltoides</name>
    <name type="common">Eastern poplar</name>
    <name type="synonym">Eastern cottonwood</name>
    <dbReference type="NCBI Taxonomy" id="3696"/>
    <lineage>
        <taxon>Eukaryota</taxon>
        <taxon>Viridiplantae</taxon>
        <taxon>Streptophyta</taxon>
        <taxon>Embryophyta</taxon>
        <taxon>Tracheophyta</taxon>
        <taxon>Spermatophyta</taxon>
        <taxon>Magnoliopsida</taxon>
        <taxon>eudicotyledons</taxon>
        <taxon>Gunneridae</taxon>
        <taxon>Pentapetalae</taxon>
        <taxon>rosids</taxon>
        <taxon>fabids</taxon>
        <taxon>Malpighiales</taxon>
        <taxon>Salicaceae</taxon>
        <taxon>Saliceae</taxon>
        <taxon>Populus</taxon>
    </lineage>
</organism>
<feature type="compositionally biased region" description="Polar residues" evidence="1">
    <location>
        <begin position="603"/>
        <end position="616"/>
    </location>
</feature>
<feature type="compositionally biased region" description="Polar residues" evidence="1">
    <location>
        <begin position="35"/>
        <end position="49"/>
    </location>
</feature>
<dbReference type="PROSITE" id="PS51644">
    <property type="entry name" value="HTH_OST"/>
    <property type="match status" value="1"/>
</dbReference>
<feature type="region of interest" description="Disordered" evidence="1">
    <location>
        <begin position="35"/>
        <end position="66"/>
    </location>
</feature>
<dbReference type="Proteomes" id="UP000807159">
    <property type="component" value="Chromosome 19"/>
</dbReference>
<feature type="region of interest" description="Disordered" evidence="1">
    <location>
        <begin position="155"/>
        <end position="181"/>
    </location>
</feature>
<sequence>MPHILKLKDNGDGQFNVHWCHCKAPESFQPGLCKSTPTAIDNGGQPITRSSKSNSEEISVSGPVDGKFSNRPSLQTKLNSPSRFADKVEMVNAKVIKDHLPAVKEPVSASEMGFFRKFWRRLFGGKDDDSMLESDNALVESPGDSLMKKNEYTLEECDPSGESPQEKVEKKNVKAPTQGDDLVHPIVEPTLENKTTLRSELHGEMPKKSPGLFNRILNWCKLQGNSSDTSNDQPTDIPEQINSHAGKTEVFSEHSFWREMKSFIDTKKGSLLISQSRTRVQIARNLLKEGPLVLRSHNESDVLQLVDMIISEKKWVEEFPSEAFPFKLTRFAAQSTVGDSPASNGLSSMFLSSLSQSNLQRQPGHEGDKKIQNISHTGVSSPVSDEKPSARSRSEILGDCQKLVKEILKEFPGGYNMGSFRKLFLERYGYNLNAKKFGYPKLASLLQIMPGVEIESNYIIPSNEMAKRSSVGRTVLNNTYPRSASSDSELSDASKKDDESDSTWEELGPVDDSIFGKEANESVSRMKGIGESVRQPSPDYEYPLSDDEFSDSEKESRKVTRPGGKAKPAFKDVNSALLQMLDSWYSSNEGDIKNKPENPKSMLDSSTNGFQSSDSSVADLVENKNEVVVDSILSSLKKSKKPRMGA</sequence>
<feature type="region of interest" description="Disordered" evidence="1">
    <location>
        <begin position="587"/>
        <end position="617"/>
    </location>
</feature>
<feature type="region of interest" description="Disordered" evidence="1">
    <location>
        <begin position="477"/>
        <end position="511"/>
    </location>
</feature>
<dbReference type="Gene3D" id="3.30.420.610">
    <property type="entry name" value="LOTUS domain-like"/>
    <property type="match status" value="1"/>
</dbReference>
<feature type="region of interest" description="Disordered" evidence="1">
    <location>
        <begin position="357"/>
        <end position="394"/>
    </location>
</feature>
<protein>
    <recommendedName>
        <fullName evidence="2">HTH OST-type domain-containing protein</fullName>
    </recommendedName>
</protein>